<feature type="domain" description="G-protein coupled receptors family 2 profile 2" evidence="6">
    <location>
        <begin position="200"/>
        <end position="475"/>
    </location>
</feature>
<dbReference type="InterPro" id="IPR017981">
    <property type="entry name" value="GPCR_2-like_7TM"/>
</dbReference>
<gene>
    <name evidence="7" type="ORF">ODALV1_LOCUS1357</name>
</gene>
<feature type="transmembrane region" description="Helical" evidence="5">
    <location>
        <begin position="455"/>
        <end position="475"/>
    </location>
</feature>
<comment type="caution">
    <text evidence="7">The sequence shown here is derived from an EMBL/GenBank/DDBJ whole genome shotgun (WGS) entry which is preliminary data.</text>
</comment>
<reference evidence="7 8" key="1">
    <citation type="submission" date="2024-08" db="EMBL/GenBank/DDBJ databases">
        <authorList>
            <person name="Cucini C."/>
            <person name="Frati F."/>
        </authorList>
    </citation>
    <scope>NUCLEOTIDE SEQUENCE [LARGE SCALE GENOMIC DNA]</scope>
</reference>
<dbReference type="InterPro" id="IPR000832">
    <property type="entry name" value="GPCR_2_secretin-like"/>
</dbReference>
<feature type="transmembrane region" description="Helical" evidence="5">
    <location>
        <begin position="268"/>
        <end position="296"/>
    </location>
</feature>
<dbReference type="PROSITE" id="PS50261">
    <property type="entry name" value="G_PROTEIN_RECEP_F2_4"/>
    <property type="match status" value="1"/>
</dbReference>
<evidence type="ECO:0000256" key="4">
    <source>
        <dbReference type="ARBA" id="ARBA00023136"/>
    </source>
</evidence>
<evidence type="ECO:0000313" key="7">
    <source>
        <dbReference type="EMBL" id="CAL8070667.1"/>
    </source>
</evidence>
<name>A0ABP1PLF6_9HEXA</name>
<dbReference type="Gene3D" id="1.20.1070.10">
    <property type="entry name" value="Rhodopsin 7-helix transmembrane proteins"/>
    <property type="match status" value="1"/>
</dbReference>
<dbReference type="Proteomes" id="UP001642540">
    <property type="component" value="Unassembled WGS sequence"/>
</dbReference>
<evidence type="ECO:0000256" key="3">
    <source>
        <dbReference type="ARBA" id="ARBA00022989"/>
    </source>
</evidence>
<feature type="transmembrane region" description="Helical" evidence="5">
    <location>
        <begin position="371"/>
        <end position="394"/>
    </location>
</feature>
<keyword evidence="4 5" id="KW-0472">Membrane</keyword>
<evidence type="ECO:0000313" key="8">
    <source>
        <dbReference type="Proteomes" id="UP001642540"/>
    </source>
</evidence>
<dbReference type="PANTHER" id="PTHR47154:SF2">
    <property type="entry name" value="G-PROTEIN COUPLED RECEPTOR MTH-RELATED"/>
    <property type="match status" value="1"/>
</dbReference>
<accession>A0ABP1PLF6</accession>
<dbReference type="InterPro" id="IPR051384">
    <property type="entry name" value="Mth_GPCR"/>
</dbReference>
<feature type="transmembrane region" description="Helical" evidence="5">
    <location>
        <begin position="415"/>
        <end position="435"/>
    </location>
</feature>
<evidence type="ECO:0000259" key="6">
    <source>
        <dbReference type="PROSITE" id="PS50261"/>
    </source>
</evidence>
<evidence type="ECO:0000256" key="5">
    <source>
        <dbReference type="SAM" id="Phobius"/>
    </source>
</evidence>
<comment type="subcellular location">
    <subcellularLocation>
        <location evidence="1">Membrane</location>
        <topology evidence="1">Multi-pass membrane protein</topology>
    </subcellularLocation>
</comment>
<dbReference type="Pfam" id="PF00002">
    <property type="entry name" value="7tm_2"/>
    <property type="match status" value="1"/>
</dbReference>
<keyword evidence="3 5" id="KW-1133">Transmembrane helix</keyword>
<evidence type="ECO:0000256" key="2">
    <source>
        <dbReference type="ARBA" id="ARBA00022692"/>
    </source>
</evidence>
<dbReference type="EMBL" id="CAXLJM020000004">
    <property type="protein sequence ID" value="CAL8070667.1"/>
    <property type="molecule type" value="Genomic_DNA"/>
</dbReference>
<proteinExistence type="predicted"/>
<protein>
    <recommendedName>
        <fullName evidence="6">G-protein coupled receptors family 2 profile 2 domain-containing protein</fullName>
    </recommendedName>
</protein>
<organism evidence="7 8">
    <name type="scientific">Orchesella dallaii</name>
    <dbReference type="NCBI Taxonomy" id="48710"/>
    <lineage>
        <taxon>Eukaryota</taxon>
        <taxon>Metazoa</taxon>
        <taxon>Ecdysozoa</taxon>
        <taxon>Arthropoda</taxon>
        <taxon>Hexapoda</taxon>
        <taxon>Collembola</taxon>
        <taxon>Entomobryomorpha</taxon>
        <taxon>Entomobryoidea</taxon>
        <taxon>Orchesellidae</taxon>
        <taxon>Orchesellinae</taxon>
        <taxon>Orchesella</taxon>
    </lineage>
</organism>
<dbReference type="PANTHER" id="PTHR47154">
    <property type="entry name" value="G-PROTEIN COUPLED RECEPTOR MTH-RELATED"/>
    <property type="match status" value="1"/>
</dbReference>
<keyword evidence="2 5" id="KW-0812">Transmembrane</keyword>
<evidence type="ECO:0000256" key="1">
    <source>
        <dbReference type="ARBA" id="ARBA00004141"/>
    </source>
</evidence>
<feature type="transmembrane region" description="Helical" evidence="5">
    <location>
        <begin position="317"/>
        <end position="338"/>
    </location>
</feature>
<feature type="transmembrane region" description="Helical" evidence="5">
    <location>
        <begin position="203"/>
        <end position="225"/>
    </location>
</feature>
<keyword evidence="8" id="KW-1185">Reference proteome</keyword>
<feature type="transmembrane region" description="Helical" evidence="5">
    <location>
        <begin position="237"/>
        <end position="256"/>
    </location>
</feature>
<sequence length="519" mass="59705">MELNIQISTKMAGSNIVKRALILSIVFLTTLSLAGSNKQVVQIHKFCSQGLVMRQPDLRCLEVVEGKNWTATLYDSETFQRLDPAQNEQVEREYPKLDWECDHGDEWLIFAKPLDADERPLFILLTNGKVMWRSERCTSRKCRDWVPLLASKYYIDGVGSSSNSSDGAYYSGHEYDQVVYVCKSDISEGERLANESLIRTSRIYVAVQILTFFFYLLTTSAYALLWSNQMLPGRTMLSVVLSRTLVSFFLCLAYIGQLDRWDLNAPKWWCVFIGVSAYFFHISAYAWVFLLNFDFWWTFRSLRPALNINVNEMKKKYILYSCFGWGLPFLITLFSVVIDSIYKSDFDADPLLVPNYGDGICFMVMSAQPMYIYLVQSLFLLPSVIFAVLTFYSLRKARSDPTPIRKHGNKNASSFQLYAKLFVIMSVSWAIHTLLWPFQPTQHESDHNFTTKTILAIQSFDAIGTAVIIFFIYVCKRSVLAQLEQKYSVFRSCANSLRNIRQRMPFISTNSTESSTATQ</sequence>